<accession>A0A482WQW2</accession>
<feature type="region of interest" description="Disordered" evidence="1">
    <location>
        <begin position="157"/>
        <end position="201"/>
    </location>
</feature>
<proteinExistence type="predicted"/>
<name>A0A482WQW2_LAOST</name>
<sequence length="432" mass="47707">MSSDVEDEMQCYKKVIPFSLPCKTQLEYLDCLGASAAARVQYLQYAKLMQEADSYRKRMPTDWTCQQQMDYLDCMGVGEEVKRVLACSDGTQPQAPAKNNGNNPASFSASSFSVQQNNPSSFSTPSFSTPSFSAPTSFSADQNQDISEMIQQCKSEFRSSGLNVPRPPSSCKNADNARQSLTESPRRNSSPRGFDEDSSVYSANKNFTEEFASFDRKSSDVIGRERASSGERRNSGQERCADVTTAKKSADLSDGRKSSSFGNNYSTQFEQSVTKPMASFASAGSFVQEDDEDAPDTESDLNHPMFGKQTEAPEPTLLEEMQMYKTHLANIRRRYFGALCKEMENAEVITPDIAAAMVYSGELGISMKAAPEKVYDFLYPDAPGNQTINIANVMANLPKGLDDIVVPIVPPITLESRNIPIWKIRPCSTHPE</sequence>
<feature type="compositionally biased region" description="Low complexity" evidence="1">
    <location>
        <begin position="99"/>
        <end position="140"/>
    </location>
</feature>
<dbReference type="AlphaFoldDB" id="A0A482WQW2"/>
<feature type="region of interest" description="Disordered" evidence="1">
    <location>
        <begin position="215"/>
        <end position="263"/>
    </location>
</feature>
<feature type="compositionally biased region" description="Polar residues" evidence="1">
    <location>
        <begin position="170"/>
        <end position="191"/>
    </location>
</feature>
<feature type="compositionally biased region" description="Basic and acidic residues" evidence="1">
    <location>
        <begin position="215"/>
        <end position="241"/>
    </location>
</feature>
<feature type="compositionally biased region" description="Acidic residues" evidence="1">
    <location>
        <begin position="288"/>
        <end position="299"/>
    </location>
</feature>
<evidence type="ECO:0000256" key="1">
    <source>
        <dbReference type="SAM" id="MobiDB-lite"/>
    </source>
</evidence>
<gene>
    <name evidence="2" type="ORF">LSTR_LSTR006964</name>
</gene>
<keyword evidence="3" id="KW-1185">Reference proteome</keyword>
<protein>
    <submittedName>
        <fullName evidence="2">Uncharacterized protein</fullName>
    </submittedName>
</protein>
<evidence type="ECO:0000313" key="2">
    <source>
        <dbReference type="EMBL" id="RZF35420.1"/>
    </source>
</evidence>
<organism evidence="2 3">
    <name type="scientific">Laodelphax striatellus</name>
    <name type="common">Small brown planthopper</name>
    <name type="synonym">Delphax striatella</name>
    <dbReference type="NCBI Taxonomy" id="195883"/>
    <lineage>
        <taxon>Eukaryota</taxon>
        <taxon>Metazoa</taxon>
        <taxon>Ecdysozoa</taxon>
        <taxon>Arthropoda</taxon>
        <taxon>Hexapoda</taxon>
        <taxon>Insecta</taxon>
        <taxon>Pterygota</taxon>
        <taxon>Neoptera</taxon>
        <taxon>Paraneoptera</taxon>
        <taxon>Hemiptera</taxon>
        <taxon>Auchenorrhyncha</taxon>
        <taxon>Fulgoroidea</taxon>
        <taxon>Delphacidae</taxon>
        <taxon>Criomorphinae</taxon>
        <taxon>Laodelphax</taxon>
    </lineage>
</organism>
<dbReference type="Proteomes" id="UP000291343">
    <property type="component" value="Unassembled WGS sequence"/>
</dbReference>
<reference evidence="2 3" key="1">
    <citation type="journal article" date="2017" name="Gigascience">
        <title>Genome sequence of the small brown planthopper, Laodelphax striatellus.</title>
        <authorList>
            <person name="Zhu J."/>
            <person name="Jiang F."/>
            <person name="Wang X."/>
            <person name="Yang P."/>
            <person name="Bao Y."/>
            <person name="Zhao W."/>
            <person name="Wang W."/>
            <person name="Lu H."/>
            <person name="Wang Q."/>
            <person name="Cui N."/>
            <person name="Li J."/>
            <person name="Chen X."/>
            <person name="Luo L."/>
            <person name="Yu J."/>
            <person name="Kang L."/>
            <person name="Cui F."/>
        </authorList>
    </citation>
    <scope>NUCLEOTIDE SEQUENCE [LARGE SCALE GENOMIC DNA]</scope>
    <source>
        <strain evidence="2">Lst14</strain>
    </source>
</reference>
<feature type="region of interest" description="Disordered" evidence="1">
    <location>
        <begin position="92"/>
        <end position="141"/>
    </location>
</feature>
<comment type="caution">
    <text evidence="2">The sequence shown here is derived from an EMBL/GenBank/DDBJ whole genome shotgun (WGS) entry which is preliminary data.</text>
</comment>
<dbReference type="InParanoid" id="A0A482WQW2"/>
<feature type="region of interest" description="Disordered" evidence="1">
    <location>
        <begin position="285"/>
        <end position="308"/>
    </location>
</feature>
<dbReference type="EMBL" id="QKKF02028332">
    <property type="protein sequence ID" value="RZF35420.1"/>
    <property type="molecule type" value="Genomic_DNA"/>
</dbReference>
<evidence type="ECO:0000313" key="3">
    <source>
        <dbReference type="Proteomes" id="UP000291343"/>
    </source>
</evidence>
<feature type="compositionally biased region" description="Basic and acidic residues" evidence="1">
    <location>
        <begin position="248"/>
        <end position="257"/>
    </location>
</feature>